<dbReference type="KEGG" id="nai:NECAME_15996"/>
<proteinExistence type="predicted"/>
<organism evidence="1 2">
    <name type="scientific">Necator americanus</name>
    <name type="common">Human hookworm</name>
    <dbReference type="NCBI Taxonomy" id="51031"/>
    <lineage>
        <taxon>Eukaryota</taxon>
        <taxon>Metazoa</taxon>
        <taxon>Ecdysozoa</taxon>
        <taxon>Nematoda</taxon>
        <taxon>Chromadorea</taxon>
        <taxon>Rhabditida</taxon>
        <taxon>Rhabditina</taxon>
        <taxon>Rhabditomorpha</taxon>
        <taxon>Strongyloidea</taxon>
        <taxon>Ancylostomatidae</taxon>
        <taxon>Bunostominae</taxon>
        <taxon>Necator</taxon>
    </lineage>
</organism>
<protein>
    <submittedName>
        <fullName evidence="1">Uncharacterized protein</fullName>
    </submittedName>
</protein>
<accession>W2TY43</accession>
<dbReference type="EMBL" id="KI657458">
    <property type="protein sequence ID" value="ETN86990.1"/>
    <property type="molecule type" value="Genomic_DNA"/>
</dbReference>
<reference evidence="2" key="1">
    <citation type="journal article" date="2014" name="Nat. Genet.">
        <title>Genome of the human hookworm Necator americanus.</title>
        <authorList>
            <person name="Tang Y.T."/>
            <person name="Gao X."/>
            <person name="Rosa B.A."/>
            <person name="Abubucker S."/>
            <person name="Hallsworth-Pepin K."/>
            <person name="Martin J."/>
            <person name="Tyagi R."/>
            <person name="Heizer E."/>
            <person name="Zhang X."/>
            <person name="Bhonagiri-Palsikar V."/>
            <person name="Minx P."/>
            <person name="Warren W.C."/>
            <person name="Wang Q."/>
            <person name="Zhan B."/>
            <person name="Hotez P.J."/>
            <person name="Sternberg P.W."/>
            <person name="Dougall A."/>
            <person name="Gaze S.T."/>
            <person name="Mulvenna J."/>
            <person name="Sotillo J."/>
            <person name="Ranganathan S."/>
            <person name="Rabelo E.M."/>
            <person name="Wilson R.K."/>
            <person name="Felgner P.L."/>
            <person name="Bethony J."/>
            <person name="Hawdon J.M."/>
            <person name="Gasser R.B."/>
            <person name="Loukas A."/>
            <person name="Mitreva M."/>
        </authorList>
    </citation>
    <scope>NUCLEOTIDE SEQUENCE [LARGE SCALE GENOMIC DNA]</scope>
</reference>
<keyword evidence="2" id="KW-1185">Reference proteome</keyword>
<name>W2TY43_NECAM</name>
<evidence type="ECO:0000313" key="2">
    <source>
        <dbReference type="Proteomes" id="UP000053676"/>
    </source>
</evidence>
<gene>
    <name evidence="1" type="ORF">NECAME_15996</name>
</gene>
<sequence>MDNIDEEYDRLVEYLHDCAKKAESFFFSTLLAIPGGDLIFEIRDNPYLSAELFKLLRKLCPGCTISLDADNTGI</sequence>
<dbReference type="AlphaFoldDB" id="W2TY43"/>
<evidence type="ECO:0000313" key="1">
    <source>
        <dbReference type="EMBL" id="ETN86990.1"/>
    </source>
</evidence>
<dbReference type="Proteomes" id="UP000053676">
    <property type="component" value="Unassembled WGS sequence"/>
</dbReference>